<dbReference type="InterPro" id="IPR045843">
    <property type="entry name" value="IND-like"/>
</dbReference>
<dbReference type="EMBL" id="JAAARO010000023">
    <property type="protein sequence ID" value="KAF5725757.1"/>
    <property type="molecule type" value="Genomic_DNA"/>
</dbReference>
<dbReference type="AlphaFoldDB" id="A0A7J7BVV3"/>
<evidence type="ECO:0000256" key="2">
    <source>
        <dbReference type="ARBA" id="ARBA00023015"/>
    </source>
</evidence>
<dbReference type="InterPro" id="IPR011598">
    <property type="entry name" value="bHLH_dom"/>
</dbReference>
<feature type="chain" id="PRO_5029495385" evidence="6">
    <location>
        <begin position="21"/>
        <end position="259"/>
    </location>
</feature>
<dbReference type="GO" id="GO:0005634">
    <property type="term" value="C:nucleus"/>
    <property type="evidence" value="ECO:0007669"/>
    <property type="project" value="UniProtKB-SubCell"/>
</dbReference>
<keyword evidence="2" id="KW-0805">Transcription regulation</keyword>
<dbReference type="InParanoid" id="A0A7J7BVV3"/>
<evidence type="ECO:0000256" key="3">
    <source>
        <dbReference type="ARBA" id="ARBA00023125"/>
    </source>
</evidence>
<keyword evidence="4" id="KW-0804">Transcription</keyword>
<comment type="subcellular location">
    <subcellularLocation>
        <location evidence="1">Nucleus</location>
    </subcellularLocation>
</comment>
<keyword evidence="6" id="KW-0732">Signal</keyword>
<dbReference type="SMART" id="SM00353">
    <property type="entry name" value="HLH"/>
    <property type="match status" value="1"/>
</dbReference>
<keyword evidence="5" id="KW-0539">Nucleus</keyword>
<proteinExistence type="predicted"/>
<dbReference type="Gene3D" id="4.10.280.10">
    <property type="entry name" value="Helix-loop-helix DNA-binding domain"/>
    <property type="match status" value="1"/>
</dbReference>
<evidence type="ECO:0000256" key="1">
    <source>
        <dbReference type="ARBA" id="ARBA00004123"/>
    </source>
</evidence>
<keyword evidence="3" id="KW-0238">DNA-binding</keyword>
<sequence length="259" mass="29432">MGSNVFVQLLVSMAMSFCSNWDSSQLAPTELTEDTFGFGFDIDEFSVSDCLVDPISQSDELFYSNSYTNILPCFGTEYCHLPCFETEHCHYPKRQKSYINQFDSNFTPNLYPNPVPDFILPEIQAPVTFNCEKKANGGSLSVQSMAARERRRKITEKTQELGKLIPGGSKMNIAEMFQAAFNYVKFLRAQVSILELIGSCQEMESMDTKELEILVTSPTMQERLCLEEKCLVPIQFVRSLVDDHDHELELQPLIQQNNG</sequence>
<comment type="caution">
    <text evidence="8">The sequence shown here is derived from an EMBL/GenBank/DDBJ whole genome shotgun (WGS) entry which is preliminary data.</text>
</comment>
<gene>
    <name evidence="8" type="ORF">HS088_TW23G00485</name>
</gene>
<evidence type="ECO:0000313" key="8">
    <source>
        <dbReference type="EMBL" id="KAF5725757.1"/>
    </source>
</evidence>
<evidence type="ECO:0000313" key="9">
    <source>
        <dbReference type="Proteomes" id="UP000593562"/>
    </source>
</evidence>
<dbReference type="PANTHER" id="PTHR45914:SF24">
    <property type="entry name" value="BHLH DOMAIN-CONTAINING PROTEIN"/>
    <property type="match status" value="1"/>
</dbReference>
<feature type="domain" description="BHLH" evidence="7">
    <location>
        <begin position="138"/>
        <end position="187"/>
    </location>
</feature>
<dbReference type="PROSITE" id="PS50888">
    <property type="entry name" value="BHLH"/>
    <property type="match status" value="1"/>
</dbReference>
<evidence type="ECO:0000256" key="6">
    <source>
        <dbReference type="SAM" id="SignalP"/>
    </source>
</evidence>
<evidence type="ECO:0000256" key="4">
    <source>
        <dbReference type="ARBA" id="ARBA00023163"/>
    </source>
</evidence>
<dbReference type="GO" id="GO:0003677">
    <property type="term" value="F:DNA binding"/>
    <property type="evidence" value="ECO:0007669"/>
    <property type="project" value="UniProtKB-KW"/>
</dbReference>
<reference evidence="8 9" key="1">
    <citation type="journal article" date="2020" name="Nat. Commun.">
        <title>Genome of Tripterygium wilfordii and identification of cytochrome P450 involved in triptolide biosynthesis.</title>
        <authorList>
            <person name="Tu L."/>
            <person name="Su P."/>
            <person name="Zhang Z."/>
            <person name="Gao L."/>
            <person name="Wang J."/>
            <person name="Hu T."/>
            <person name="Zhou J."/>
            <person name="Zhang Y."/>
            <person name="Zhao Y."/>
            <person name="Liu Y."/>
            <person name="Song Y."/>
            <person name="Tong Y."/>
            <person name="Lu Y."/>
            <person name="Yang J."/>
            <person name="Xu C."/>
            <person name="Jia M."/>
            <person name="Peters R.J."/>
            <person name="Huang L."/>
            <person name="Gao W."/>
        </authorList>
    </citation>
    <scope>NUCLEOTIDE SEQUENCE [LARGE SCALE GENOMIC DNA]</scope>
    <source>
        <strain evidence="9">cv. XIE 37</strain>
        <tissue evidence="8">Leaf</tissue>
    </source>
</reference>
<protein>
    <submittedName>
        <fullName evidence="8">Abscisic acid-responsive protein bHLH2</fullName>
    </submittedName>
</protein>
<organism evidence="8 9">
    <name type="scientific">Tripterygium wilfordii</name>
    <name type="common">Thunder God vine</name>
    <dbReference type="NCBI Taxonomy" id="458696"/>
    <lineage>
        <taxon>Eukaryota</taxon>
        <taxon>Viridiplantae</taxon>
        <taxon>Streptophyta</taxon>
        <taxon>Embryophyta</taxon>
        <taxon>Tracheophyta</taxon>
        <taxon>Spermatophyta</taxon>
        <taxon>Magnoliopsida</taxon>
        <taxon>eudicotyledons</taxon>
        <taxon>Gunneridae</taxon>
        <taxon>Pentapetalae</taxon>
        <taxon>rosids</taxon>
        <taxon>fabids</taxon>
        <taxon>Celastrales</taxon>
        <taxon>Celastraceae</taxon>
        <taxon>Tripterygium</taxon>
    </lineage>
</organism>
<dbReference type="PANTHER" id="PTHR45914">
    <property type="entry name" value="TRANSCRIPTION FACTOR HEC3-RELATED"/>
    <property type="match status" value="1"/>
</dbReference>
<dbReference type="GO" id="GO:0046983">
    <property type="term" value="F:protein dimerization activity"/>
    <property type="evidence" value="ECO:0007669"/>
    <property type="project" value="InterPro"/>
</dbReference>
<dbReference type="GO" id="GO:0003700">
    <property type="term" value="F:DNA-binding transcription factor activity"/>
    <property type="evidence" value="ECO:0007669"/>
    <property type="project" value="InterPro"/>
</dbReference>
<dbReference type="FunCoup" id="A0A7J7BVV3">
    <property type="interactions" value="121"/>
</dbReference>
<dbReference type="OrthoDB" id="1921534at2759"/>
<accession>A0A7J7BVV3</accession>
<dbReference type="InterPro" id="IPR036638">
    <property type="entry name" value="HLH_DNA-bd_sf"/>
</dbReference>
<evidence type="ECO:0000259" key="7">
    <source>
        <dbReference type="PROSITE" id="PS50888"/>
    </source>
</evidence>
<keyword evidence="9" id="KW-1185">Reference proteome</keyword>
<feature type="signal peptide" evidence="6">
    <location>
        <begin position="1"/>
        <end position="20"/>
    </location>
</feature>
<dbReference type="Proteomes" id="UP000593562">
    <property type="component" value="Unassembled WGS sequence"/>
</dbReference>
<evidence type="ECO:0000256" key="5">
    <source>
        <dbReference type="ARBA" id="ARBA00023242"/>
    </source>
</evidence>
<name>A0A7J7BVV3_TRIWF</name>
<dbReference type="SUPFAM" id="SSF47459">
    <property type="entry name" value="HLH, helix-loop-helix DNA-binding domain"/>
    <property type="match status" value="1"/>
</dbReference>